<sequence length="57" mass="5773">MANTSRSPAAGGFLIALGAVLGAIVGLFLEQPTAGFLIGSGSGIAIAVAIWLFDRRR</sequence>
<dbReference type="AlphaFoldDB" id="A0A7H0LD16"/>
<evidence type="ECO:0000313" key="2">
    <source>
        <dbReference type="EMBL" id="QNQ07569.1"/>
    </source>
</evidence>
<feature type="transmembrane region" description="Helical" evidence="1">
    <location>
        <begin position="35"/>
        <end position="53"/>
    </location>
</feature>
<reference evidence="2 3" key="1">
    <citation type="submission" date="2020-09" db="EMBL/GenBank/DDBJ databases">
        <title>Sphingomonas sp., a new species isolated from pork steak.</title>
        <authorList>
            <person name="Heidler von Heilborn D."/>
        </authorList>
    </citation>
    <scope>NUCLEOTIDE SEQUENCE [LARGE SCALE GENOMIC DNA]</scope>
    <source>
        <strain evidence="3">S8-3T</strain>
    </source>
</reference>
<keyword evidence="1" id="KW-1133">Transmembrane helix</keyword>
<gene>
    <name evidence="2" type="ORF">H3Z74_12050</name>
</gene>
<organism evidence="2 3">
    <name type="scientific">Sphingomonas alpina</name>
    <dbReference type="NCBI Taxonomy" id="653931"/>
    <lineage>
        <taxon>Bacteria</taxon>
        <taxon>Pseudomonadati</taxon>
        <taxon>Pseudomonadota</taxon>
        <taxon>Alphaproteobacteria</taxon>
        <taxon>Sphingomonadales</taxon>
        <taxon>Sphingomonadaceae</taxon>
        <taxon>Sphingomonas</taxon>
    </lineage>
</organism>
<dbReference type="EMBL" id="CP061038">
    <property type="protein sequence ID" value="QNQ07569.1"/>
    <property type="molecule type" value="Genomic_DNA"/>
</dbReference>
<protein>
    <submittedName>
        <fullName evidence="2">Uncharacterized protein</fullName>
    </submittedName>
</protein>
<keyword evidence="3" id="KW-1185">Reference proteome</keyword>
<dbReference type="RefSeq" id="WP_187759918.1">
    <property type="nucleotide sequence ID" value="NZ_CP061038.1"/>
</dbReference>
<keyword evidence="1" id="KW-0472">Membrane</keyword>
<accession>A0A7H0LD16</accession>
<proteinExistence type="predicted"/>
<feature type="transmembrane region" description="Helical" evidence="1">
    <location>
        <begin position="12"/>
        <end position="29"/>
    </location>
</feature>
<dbReference type="KEGG" id="spap:H3Z74_12050"/>
<evidence type="ECO:0000313" key="3">
    <source>
        <dbReference type="Proteomes" id="UP000516148"/>
    </source>
</evidence>
<keyword evidence="1" id="KW-0812">Transmembrane</keyword>
<dbReference type="Proteomes" id="UP000516148">
    <property type="component" value="Chromosome"/>
</dbReference>
<name>A0A7H0LD16_9SPHN</name>
<evidence type="ECO:0000256" key="1">
    <source>
        <dbReference type="SAM" id="Phobius"/>
    </source>
</evidence>